<evidence type="ECO:0000313" key="9">
    <source>
        <dbReference type="Proteomes" id="UP000316968"/>
    </source>
</evidence>
<evidence type="ECO:0000259" key="6">
    <source>
        <dbReference type="PROSITE" id="PS51898"/>
    </source>
</evidence>
<keyword evidence="2" id="KW-0229">DNA integration</keyword>
<dbReference type="Pfam" id="PF14657">
    <property type="entry name" value="Arm-DNA-bind_4"/>
    <property type="match status" value="1"/>
</dbReference>
<dbReference type="PROSITE" id="PS51898">
    <property type="entry name" value="TYR_RECOMBINASE"/>
    <property type="match status" value="1"/>
</dbReference>
<dbReference type="SUPFAM" id="SSF56349">
    <property type="entry name" value="DNA breaking-rejoining enzymes"/>
    <property type="match status" value="1"/>
</dbReference>
<dbReference type="InterPro" id="IPR011010">
    <property type="entry name" value="DNA_brk_join_enz"/>
</dbReference>
<dbReference type="InterPro" id="IPR050090">
    <property type="entry name" value="Tyrosine_recombinase_XerCD"/>
</dbReference>
<organism evidence="8 9">
    <name type="scientific">Saccharibacillus brassicae</name>
    <dbReference type="NCBI Taxonomy" id="2583377"/>
    <lineage>
        <taxon>Bacteria</taxon>
        <taxon>Bacillati</taxon>
        <taxon>Bacillota</taxon>
        <taxon>Bacilli</taxon>
        <taxon>Bacillales</taxon>
        <taxon>Paenibacillaceae</taxon>
        <taxon>Saccharibacillus</taxon>
    </lineage>
</organism>
<dbReference type="InterPro" id="IPR010998">
    <property type="entry name" value="Integrase_recombinase_N"/>
</dbReference>
<dbReference type="PROSITE" id="PS51900">
    <property type="entry name" value="CB"/>
    <property type="match status" value="1"/>
</dbReference>
<dbReference type="AlphaFoldDB" id="A0A4Y6V0C8"/>
<dbReference type="InterPro" id="IPR028259">
    <property type="entry name" value="AP2-like_int_N"/>
</dbReference>
<proteinExistence type="inferred from homology"/>
<dbReference type="InterPro" id="IPR002104">
    <property type="entry name" value="Integrase_catalytic"/>
</dbReference>
<dbReference type="EMBL" id="CP041217">
    <property type="protein sequence ID" value="QDH23502.1"/>
    <property type="molecule type" value="Genomic_DNA"/>
</dbReference>
<accession>A0A4Y6V0C8</accession>
<evidence type="ECO:0000256" key="3">
    <source>
        <dbReference type="ARBA" id="ARBA00023125"/>
    </source>
</evidence>
<feature type="domain" description="Core-binding (CB)" evidence="7">
    <location>
        <begin position="59"/>
        <end position="142"/>
    </location>
</feature>
<evidence type="ECO:0000256" key="1">
    <source>
        <dbReference type="ARBA" id="ARBA00008857"/>
    </source>
</evidence>
<keyword evidence="9" id="KW-1185">Reference proteome</keyword>
<dbReference type="Gene3D" id="1.10.150.130">
    <property type="match status" value="1"/>
</dbReference>
<dbReference type="Gene3D" id="1.10.443.10">
    <property type="entry name" value="Intergrase catalytic core"/>
    <property type="match status" value="1"/>
</dbReference>
<dbReference type="Pfam" id="PF00589">
    <property type="entry name" value="Phage_integrase"/>
    <property type="match status" value="1"/>
</dbReference>
<evidence type="ECO:0000256" key="2">
    <source>
        <dbReference type="ARBA" id="ARBA00022908"/>
    </source>
</evidence>
<evidence type="ECO:0000313" key="8">
    <source>
        <dbReference type="EMBL" id="QDH23502.1"/>
    </source>
</evidence>
<dbReference type="InterPro" id="IPR013762">
    <property type="entry name" value="Integrase-like_cat_sf"/>
</dbReference>
<protein>
    <submittedName>
        <fullName evidence="8">Site-specific integrase</fullName>
    </submittedName>
</protein>
<dbReference type="OrthoDB" id="9803188at2"/>
<comment type="similarity">
    <text evidence="1">Belongs to the 'phage' integrase family.</text>
</comment>
<dbReference type="Proteomes" id="UP000316968">
    <property type="component" value="Chromosome"/>
</dbReference>
<evidence type="ECO:0000259" key="7">
    <source>
        <dbReference type="PROSITE" id="PS51900"/>
    </source>
</evidence>
<evidence type="ECO:0000256" key="5">
    <source>
        <dbReference type="PROSITE-ProRule" id="PRU01248"/>
    </source>
</evidence>
<dbReference type="GO" id="GO:0003677">
    <property type="term" value="F:DNA binding"/>
    <property type="evidence" value="ECO:0007669"/>
    <property type="project" value="UniProtKB-UniRule"/>
</dbReference>
<evidence type="ECO:0000256" key="4">
    <source>
        <dbReference type="ARBA" id="ARBA00023172"/>
    </source>
</evidence>
<dbReference type="KEGG" id="saca:FFV09_23140"/>
<dbReference type="PANTHER" id="PTHR30349:SF64">
    <property type="entry name" value="PROPHAGE INTEGRASE INTD-RELATED"/>
    <property type="match status" value="1"/>
</dbReference>
<reference evidence="8 9" key="1">
    <citation type="submission" date="2019-06" db="EMBL/GenBank/DDBJ databases">
        <title>Saccharibacillus brassicae sp. nov., an endophytic bacterium isolated from Chinese cabbage seeds (Brassica pekinensis).</title>
        <authorList>
            <person name="Jiang L."/>
            <person name="Lee J."/>
            <person name="Kim S.W."/>
        </authorList>
    </citation>
    <scope>NUCLEOTIDE SEQUENCE [LARGE SCALE GENOMIC DNA]</scope>
    <source>
        <strain evidence="9">KCTC 43072 / ATSA2</strain>
    </source>
</reference>
<sequence length="377" mass="44267">MASFKKHDAGWEFRIRYKDPFTQKFREKSQRGFETKKAAQIAAAELEKQLAAGYEQSDLPLADFLYIWLEEYKKGTVRKNTYELHKNNIKNHLVPYFKKISLRDVKPIMYQEFLNHFGPRGYSRRTIELIHATMHNALDKAVTLGKLEKNPCNGVEIRGEKNRGEVQFIESEDIPKFLEATWKYGYIYWIFFKSMIGTGMRKGEAAALKWPDIDWEQKKLRIDETLDFTAADKSELFGDPKTYRSKRFVHVPPALMEDLRKHQEWQQRNREAMGPLYHHDLDLVFCRTNGNFMPKSSLFNAFSRICHRADLPELPIHSLRHTYAVLMLEAGADIKFVQEQLGHGSVQITSDVYAHISKKLKDRNMKKFELFTDHLLK</sequence>
<gene>
    <name evidence="8" type="ORF">FFV09_23140</name>
</gene>
<keyword evidence="3 5" id="KW-0238">DNA-binding</keyword>
<dbReference type="PANTHER" id="PTHR30349">
    <property type="entry name" value="PHAGE INTEGRASE-RELATED"/>
    <property type="match status" value="1"/>
</dbReference>
<dbReference type="InterPro" id="IPR044068">
    <property type="entry name" value="CB"/>
</dbReference>
<dbReference type="GO" id="GO:0006310">
    <property type="term" value="P:DNA recombination"/>
    <property type="evidence" value="ECO:0007669"/>
    <property type="project" value="UniProtKB-KW"/>
</dbReference>
<feature type="domain" description="Tyr recombinase" evidence="6">
    <location>
        <begin position="164"/>
        <end position="366"/>
    </location>
</feature>
<dbReference type="CDD" id="cd01189">
    <property type="entry name" value="INT_ICEBs1_C_like"/>
    <property type="match status" value="1"/>
</dbReference>
<dbReference type="InterPro" id="IPR004107">
    <property type="entry name" value="Integrase_SAM-like_N"/>
</dbReference>
<dbReference type="Pfam" id="PF14659">
    <property type="entry name" value="Phage_int_SAM_3"/>
    <property type="match status" value="1"/>
</dbReference>
<name>A0A4Y6V0C8_SACBS</name>
<dbReference type="RefSeq" id="WP_141450064.1">
    <property type="nucleotide sequence ID" value="NZ_CP041217.1"/>
</dbReference>
<dbReference type="GO" id="GO:0015074">
    <property type="term" value="P:DNA integration"/>
    <property type="evidence" value="ECO:0007669"/>
    <property type="project" value="UniProtKB-KW"/>
</dbReference>
<keyword evidence="4" id="KW-0233">DNA recombination</keyword>